<dbReference type="EMBL" id="VCHE01000065">
    <property type="protein sequence ID" value="KAB2573095.1"/>
    <property type="molecule type" value="Genomic_DNA"/>
</dbReference>
<keyword evidence="4" id="KW-1185">Reference proteome</keyword>
<dbReference type="InterPro" id="IPR013094">
    <property type="entry name" value="AB_hydrolase_3"/>
</dbReference>
<reference evidence="3 4" key="1">
    <citation type="journal article" date="2019" name="Sci. Rep.">
        <title>A multi-omics analysis of the grapevine pathogen Lasiodiplodia theobromae reveals that temperature affects the expression of virulence- and pathogenicity-related genes.</title>
        <authorList>
            <person name="Felix C."/>
            <person name="Meneses R."/>
            <person name="Goncalves M.F.M."/>
            <person name="Tilleman L."/>
            <person name="Duarte A.S."/>
            <person name="Jorrin-Novo J.V."/>
            <person name="Van de Peer Y."/>
            <person name="Deforce D."/>
            <person name="Van Nieuwerburgh F."/>
            <person name="Esteves A.C."/>
            <person name="Alves A."/>
        </authorList>
    </citation>
    <scope>NUCLEOTIDE SEQUENCE [LARGE SCALE GENOMIC DNA]</scope>
    <source>
        <strain evidence="3 4">LA-SOL3</strain>
    </source>
</reference>
<gene>
    <name evidence="3" type="ORF">DBV05_g8270</name>
</gene>
<dbReference type="InterPro" id="IPR029058">
    <property type="entry name" value="AB_hydrolase_fold"/>
</dbReference>
<name>A0A5N5D6A3_9PEZI</name>
<protein>
    <recommendedName>
        <fullName evidence="2">Alpha/beta hydrolase fold-3 domain-containing protein</fullName>
    </recommendedName>
</protein>
<dbReference type="InterPro" id="IPR050300">
    <property type="entry name" value="GDXG_lipolytic_enzyme"/>
</dbReference>
<dbReference type="AlphaFoldDB" id="A0A5N5D6A3"/>
<evidence type="ECO:0000256" key="1">
    <source>
        <dbReference type="ARBA" id="ARBA00022801"/>
    </source>
</evidence>
<organism evidence="3 4">
    <name type="scientific">Lasiodiplodia theobromae</name>
    <dbReference type="NCBI Taxonomy" id="45133"/>
    <lineage>
        <taxon>Eukaryota</taxon>
        <taxon>Fungi</taxon>
        <taxon>Dikarya</taxon>
        <taxon>Ascomycota</taxon>
        <taxon>Pezizomycotina</taxon>
        <taxon>Dothideomycetes</taxon>
        <taxon>Dothideomycetes incertae sedis</taxon>
        <taxon>Botryosphaeriales</taxon>
        <taxon>Botryosphaeriaceae</taxon>
        <taxon>Lasiodiplodia</taxon>
    </lineage>
</organism>
<comment type="caution">
    <text evidence="3">The sequence shown here is derived from an EMBL/GenBank/DDBJ whole genome shotgun (WGS) entry which is preliminary data.</text>
</comment>
<dbReference type="PANTHER" id="PTHR48081">
    <property type="entry name" value="AB HYDROLASE SUPERFAMILY PROTEIN C4A8.06C"/>
    <property type="match status" value="1"/>
</dbReference>
<dbReference type="SUPFAM" id="SSF53474">
    <property type="entry name" value="alpha/beta-Hydrolases"/>
    <property type="match status" value="1"/>
</dbReference>
<evidence type="ECO:0000313" key="4">
    <source>
        <dbReference type="Proteomes" id="UP000325902"/>
    </source>
</evidence>
<feature type="domain" description="Alpha/beta hydrolase fold-3" evidence="2">
    <location>
        <begin position="99"/>
        <end position="317"/>
    </location>
</feature>
<dbReference type="Proteomes" id="UP000325902">
    <property type="component" value="Unassembled WGS sequence"/>
</dbReference>
<evidence type="ECO:0000259" key="2">
    <source>
        <dbReference type="Pfam" id="PF07859"/>
    </source>
</evidence>
<keyword evidence="1" id="KW-0378">Hydrolase</keyword>
<proteinExistence type="predicted"/>
<sequence>MADVADWTHLSQMDPEFEQLLQTLSEPPSLSDVLPYGISTMRTHLSAAKQEMNAELEGDAHLDEISVSDTTVPARDGYQIPVRIYKPLAADSSGHPLIILFHGGGFCLGGIENEELLSRKLAAPPLRCVVINVDYRLAPEHVFPAAVNDAWDVVQWAAANATTPALAPANPTTGFIVGGVSAGANLSAVVGTLARDAALTPPLTGLLLSVPPVFNSYDPPAAFAPSLRSLEQNANAPVLDRAGIDAFFGAYAPDRESPLFNLYTDGSTRAGLPPVYFQVCGLDPLRDEGLVLERELRTEHGTPTKLQLYPGLPHSFWSFFPQLQASKQWPQDTQDGVEWLLKTTKE</sequence>
<dbReference type="PANTHER" id="PTHR48081:SF8">
    <property type="entry name" value="ALPHA_BETA HYDROLASE FOLD-3 DOMAIN-CONTAINING PROTEIN-RELATED"/>
    <property type="match status" value="1"/>
</dbReference>
<accession>A0A5N5D6A3</accession>
<dbReference type="Pfam" id="PF07859">
    <property type="entry name" value="Abhydrolase_3"/>
    <property type="match status" value="1"/>
</dbReference>
<evidence type="ECO:0000313" key="3">
    <source>
        <dbReference type="EMBL" id="KAB2573095.1"/>
    </source>
</evidence>
<dbReference type="Gene3D" id="3.40.50.1820">
    <property type="entry name" value="alpha/beta hydrolase"/>
    <property type="match status" value="1"/>
</dbReference>
<dbReference type="GO" id="GO:0016787">
    <property type="term" value="F:hydrolase activity"/>
    <property type="evidence" value="ECO:0007669"/>
    <property type="project" value="UniProtKB-KW"/>
</dbReference>
<dbReference type="OrthoDB" id="408631at2759"/>